<sequence>MDQIKLLYHEVLDETADCIESITSNMFVCGTYQLVENESKRIGTIKLYELVKQQDKIDVITCNEVSTNAVLDMKCFYRENVLSVADSSGNALFYLLENKKLTLQSSLQIDSDSLCLSTDWCKTSNPDTSVFSLSNGELALVKYFGSSNPVLLNKWKAHSLEAWIVAFDNFNSNLFYSGADDCMLKLWDSRAGFHKALITNKEFTMGVCSLQSHKFKENILAVGSYDEHCTLWDNRYLKTPIVKTNLGGGVWRIKWHPNYDNILLTACMHNGFKIVQYMDELSRSTVIHSYNRHSSLAYGVDWLLDYYKGEALEISSGSGQHVVHFAKNFPKWTWQPSEYDLRCLKSISEYIAESQLDNIFKPLLIDLNTCDLSSLKENKFDLILCINMVHITPLKCSESLFAVASTLLKSNGKLITYGPYSVNGLLTPESNVLFDLSLKSQNADWGVRDISYLEGLAKNNNLILRNTVEMPCNNKCLIFVRKLE</sequence>
<dbReference type="OrthoDB" id="1930760at2759"/>
<dbReference type="EMBL" id="HAAD01001442">
    <property type="protein sequence ID" value="CDG67674.1"/>
    <property type="molecule type" value="mRNA"/>
</dbReference>
<keyword evidence="5" id="KW-0378">Hydrolase</keyword>
<dbReference type="AlphaFoldDB" id="T2M6C2"/>
<reference evidence="9" key="1">
    <citation type="journal article" date="2013" name="Genome Biol. Evol.">
        <title>Punctuated emergences of genetic and phenotypic innovations in eumetazoan, bilaterian, euteleostome, and hominidae ancestors.</title>
        <authorList>
            <person name="Wenger Y."/>
            <person name="Galliot B."/>
        </authorList>
    </citation>
    <scope>NUCLEOTIDE SEQUENCE</scope>
    <source>
        <tissue evidence="9">Whole animals</tissue>
    </source>
</reference>
<dbReference type="SMART" id="SM00320">
    <property type="entry name" value="WD40"/>
    <property type="match status" value="3"/>
</dbReference>
<evidence type="ECO:0000256" key="6">
    <source>
        <dbReference type="ARBA" id="ARBA00038092"/>
    </source>
</evidence>
<comment type="pathway">
    <text evidence="1">Protein modification; peptidyl-diphthamide biosynthesis.</text>
</comment>
<dbReference type="Gene3D" id="3.40.50.150">
    <property type="entry name" value="Vaccinia Virus protein VP39"/>
    <property type="match status" value="1"/>
</dbReference>
<dbReference type="InterPro" id="IPR015943">
    <property type="entry name" value="WD40/YVTN_repeat-like_dom_sf"/>
</dbReference>
<dbReference type="PANTHER" id="PTHR46042:SF1">
    <property type="entry name" value="DIPHTHINE METHYLTRANSFERASE"/>
    <property type="match status" value="1"/>
</dbReference>
<dbReference type="GO" id="GO:0017183">
    <property type="term" value="P:protein histidyl modification to diphthamide"/>
    <property type="evidence" value="ECO:0007669"/>
    <property type="project" value="TreeGrafter"/>
</dbReference>
<dbReference type="InterPro" id="IPR036322">
    <property type="entry name" value="WD40_repeat_dom_sf"/>
</dbReference>
<name>T2M6C2_HYDVU</name>
<dbReference type="SUPFAM" id="SSF53335">
    <property type="entry name" value="S-adenosyl-L-methionine-dependent methyltransferases"/>
    <property type="match status" value="1"/>
</dbReference>
<keyword evidence="3" id="KW-0853">WD repeat</keyword>
<accession>T2M6C2</accession>
<proteinExistence type="evidence at transcript level"/>
<dbReference type="Pfam" id="PF06080">
    <property type="entry name" value="DUF938"/>
    <property type="match status" value="1"/>
</dbReference>
<dbReference type="SUPFAM" id="SSF50978">
    <property type="entry name" value="WD40 repeat-like"/>
    <property type="match status" value="1"/>
</dbReference>
<dbReference type="PANTHER" id="PTHR46042">
    <property type="entry name" value="DIPHTHINE METHYLTRANSFERASE"/>
    <property type="match status" value="1"/>
</dbReference>
<evidence type="ECO:0000256" key="1">
    <source>
        <dbReference type="ARBA" id="ARBA00005156"/>
    </source>
</evidence>
<evidence type="ECO:0000256" key="7">
    <source>
        <dbReference type="ARBA" id="ARBA00039131"/>
    </source>
</evidence>
<dbReference type="InterPro" id="IPR010342">
    <property type="entry name" value="DUF938"/>
</dbReference>
<feature type="non-terminal residue" evidence="9">
    <location>
        <position position="1"/>
    </location>
</feature>
<organism evidence="9">
    <name type="scientific">Hydra vulgaris</name>
    <name type="common">Hydra</name>
    <name type="synonym">Hydra attenuata</name>
    <dbReference type="NCBI Taxonomy" id="6087"/>
    <lineage>
        <taxon>Eukaryota</taxon>
        <taxon>Metazoa</taxon>
        <taxon>Cnidaria</taxon>
        <taxon>Hydrozoa</taxon>
        <taxon>Hydroidolina</taxon>
        <taxon>Anthoathecata</taxon>
        <taxon>Aplanulata</taxon>
        <taxon>Hydridae</taxon>
        <taxon>Hydra</taxon>
    </lineage>
</organism>
<comment type="catalytic activity">
    <reaction evidence="8">
        <text>diphthine methyl ester-[translation elongation factor 2] + H2O = diphthine-[translation elongation factor 2] + methanol + H(+)</text>
        <dbReference type="Rhea" id="RHEA:42656"/>
        <dbReference type="Rhea" id="RHEA-COMP:10172"/>
        <dbReference type="Rhea" id="RHEA-COMP:10173"/>
        <dbReference type="ChEBI" id="CHEBI:15377"/>
        <dbReference type="ChEBI" id="CHEBI:15378"/>
        <dbReference type="ChEBI" id="CHEBI:17790"/>
        <dbReference type="ChEBI" id="CHEBI:79005"/>
        <dbReference type="ChEBI" id="CHEBI:82696"/>
        <dbReference type="EC" id="3.1.1.97"/>
    </reaction>
</comment>
<dbReference type="GO" id="GO:0005737">
    <property type="term" value="C:cytoplasm"/>
    <property type="evidence" value="ECO:0007669"/>
    <property type="project" value="TreeGrafter"/>
</dbReference>
<dbReference type="Pfam" id="PF00400">
    <property type="entry name" value="WD40"/>
    <property type="match status" value="1"/>
</dbReference>
<evidence type="ECO:0000313" key="9">
    <source>
        <dbReference type="EMBL" id="CDG67674.1"/>
    </source>
</evidence>
<comment type="similarity">
    <text evidence="6">Belongs to the DPH7 family.</text>
</comment>
<evidence type="ECO:0000256" key="4">
    <source>
        <dbReference type="ARBA" id="ARBA00022737"/>
    </source>
</evidence>
<dbReference type="EC" id="3.1.1.97" evidence="7"/>
<dbReference type="GO" id="GO:0061685">
    <property type="term" value="F:diphthine methylesterase activity"/>
    <property type="evidence" value="ECO:0007669"/>
    <property type="project" value="UniProtKB-EC"/>
</dbReference>
<evidence type="ECO:0000256" key="5">
    <source>
        <dbReference type="ARBA" id="ARBA00022801"/>
    </source>
</evidence>
<dbReference type="InterPro" id="IPR001680">
    <property type="entry name" value="WD40_rpt"/>
</dbReference>
<dbReference type="InterPro" id="IPR029063">
    <property type="entry name" value="SAM-dependent_MTases_sf"/>
</dbReference>
<evidence type="ECO:0000256" key="3">
    <source>
        <dbReference type="ARBA" id="ARBA00022574"/>
    </source>
</evidence>
<evidence type="ECO:0000256" key="8">
    <source>
        <dbReference type="ARBA" id="ARBA00047551"/>
    </source>
</evidence>
<dbReference type="InterPro" id="IPR052415">
    <property type="entry name" value="Diphthine_MTase"/>
</dbReference>
<protein>
    <recommendedName>
        <fullName evidence="7">methylated diphthine methylhydrolase</fullName>
        <ecNumber evidence="7">3.1.1.97</ecNumber>
    </recommendedName>
</protein>
<evidence type="ECO:0000256" key="2">
    <source>
        <dbReference type="ARBA" id="ARBA00008308"/>
    </source>
</evidence>
<keyword evidence="4" id="KW-0677">Repeat</keyword>
<dbReference type="Gene3D" id="2.130.10.10">
    <property type="entry name" value="YVTN repeat-like/Quinoprotein amine dehydrogenase"/>
    <property type="match status" value="1"/>
</dbReference>
<comment type="similarity">
    <text evidence="2">Belongs to the UPF0585 family.</text>
</comment>
<gene>
    <name evidence="9" type="primary">WDR85</name>
</gene>